<evidence type="ECO:0000313" key="3">
    <source>
        <dbReference type="Proteomes" id="UP000192050"/>
    </source>
</evidence>
<dbReference type="Pfam" id="PF05050">
    <property type="entry name" value="Methyltransf_21"/>
    <property type="match status" value="1"/>
</dbReference>
<protein>
    <submittedName>
        <fullName evidence="2">SAM-dependent methyltransferase</fullName>
    </submittedName>
</protein>
<organism evidence="2 3">
    <name type="scientific">Ferroplasma acidiphilum</name>
    <dbReference type="NCBI Taxonomy" id="74969"/>
    <lineage>
        <taxon>Archaea</taxon>
        <taxon>Methanobacteriati</taxon>
        <taxon>Thermoplasmatota</taxon>
        <taxon>Thermoplasmata</taxon>
        <taxon>Thermoplasmatales</taxon>
        <taxon>Ferroplasmaceae</taxon>
        <taxon>Ferroplasma</taxon>
    </lineage>
</organism>
<dbReference type="InterPro" id="IPR052514">
    <property type="entry name" value="SAM-dependent_MTase"/>
</dbReference>
<dbReference type="AlphaFoldDB" id="A0A1V0N401"/>
<dbReference type="Gene3D" id="3.40.50.150">
    <property type="entry name" value="Vaccinia Virus protein VP39"/>
    <property type="match status" value="1"/>
</dbReference>
<evidence type="ECO:0000313" key="2">
    <source>
        <dbReference type="EMBL" id="ARD84815.1"/>
    </source>
</evidence>
<dbReference type="GeneID" id="31676436"/>
<dbReference type="NCBIfam" id="TIGR01444">
    <property type="entry name" value="fkbM_fam"/>
    <property type="match status" value="1"/>
</dbReference>
<dbReference type="SUPFAM" id="SSF53335">
    <property type="entry name" value="S-adenosyl-L-methionine-dependent methyltransferases"/>
    <property type="match status" value="1"/>
</dbReference>
<name>A0A1V0N401_9ARCH</name>
<dbReference type="EMBL" id="CP015363">
    <property type="protein sequence ID" value="ARD84815.1"/>
    <property type="molecule type" value="Genomic_DNA"/>
</dbReference>
<dbReference type="GO" id="GO:0008168">
    <property type="term" value="F:methyltransferase activity"/>
    <property type="evidence" value="ECO:0007669"/>
    <property type="project" value="UniProtKB-KW"/>
</dbReference>
<reference evidence="2 3" key="1">
    <citation type="submission" date="2011-10" db="EMBL/GenBank/DDBJ databases">
        <title>Metabolic and evolutionary patterns in the extreme acidophile Ferroplasma acidiphilum.</title>
        <authorList>
            <person name="Golyshina O.V."/>
            <person name="Kozyavkin S.A."/>
            <person name="Tatusov R.L."/>
            <person name="Slesarev A.I."/>
            <person name="Golyshin P.N."/>
        </authorList>
    </citation>
    <scope>NUCLEOTIDE SEQUENCE [LARGE SCALE GENOMIC DNA]</scope>
    <source>
        <strain evidence="3">Y</strain>
    </source>
</reference>
<dbReference type="RefSeq" id="WP_081142196.1">
    <property type="nucleotide sequence ID" value="NZ_CP015363.1"/>
</dbReference>
<dbReference type="InterPro" id="IPR006342">
    <property type="entry name" value="FkbM_mtfrase"/>
</dbReference>
<dbReference type="GO" id="GO:0032259">
    <property type="term" value="P:methylation"/>
    <property type="evidence" value="ECO:0007669"/>
    <property type="project" value="UniProtKB-KW"/>
</dbReference>
<keyword evidence="2" id="KW-0489">Methyltransferase</keyword>
<sequence>MNFYIESFKRYRKNYVNYFSVMYNLRKNKSIIKVKLRDGQIHNWSNWKVKMYNAITLKAHSNVNIDVNSNDDLIAGTIKFTYKKRPLVFSVDEWTDIIEVFIEEGYKFLDVENENVIDIGTNIGDSTIYFAVSNAKRVLGLEPYPHSYSIALKNLEQNDIGKEKVILLNAGYGEDGLIKVKMDVTNTHGTNLKSSNEGTEIRTISLKTLLKEYDYESPVLKMDCEGCEYNLLKEDNDTLKKFKRMQIEYHYGYEKLKEKLENCGFDVTFTKPVQIYNKDASNPNMVIGQIYAKLPNDS</sequence>
<gene>
    <name evidence="2" type="ORF">FAD_0931</name>
</gene>
<dbReference type="PANTHER" id="PTHR34203">
    <property type="entry name" value="METHYLTRANSFERASE, FKBM FAMILY PROTEIN"/>
    <property type="match status" value="1"/>
</dbReference>
<keyword evidence="3" id="KW-1185">Reference proteome</keyword>
<feature type="domain" description="Methyltransferase FkbM" evidence="1">
    <location>
        <begin position="118"/>
        <end position="266"/>
    </location>
</feature>
<keyword evidence="2" id="KW-0808">Transferase</keyword>
<evidence type="ECO:0000259" key="1">
    <source>
        <dbReference type="Pfam" id="PF05050"/>
    </source>
</evidence>
<dbReference type="PANTHER" id="PTHR34203:SF15">
    <property type="entry name" value="SLL1173 PROTEIN"/>
    <property type="match status" value="1"/>
</dbReference>
<dbReference type="OrthoDB" id="57441at2157"/>
<dbReference type="Proteomes" id="UP000192050">
    <property type="component" value="Chromosome"/>
</dbReference>
<dbReference type="STRING" id="74969.FAD_0931"/>
<dbReference type="InterPro" id="IPR029063">
    <property type="entry name" value="SAM-dependent_MTases_sf"/>
</dbReference>
<dbReference type="KEGG" id="fai:FAD_0931"/>
<accession>A0A1V0N401</accession>
<proteinExistence type="predicted"/>